<keyword evidence="1" id="KW-0472">Membrane</keyword>
<keyword evidence="3" id="KW-1185">Reference proteome</keyword>
<keyword evidence="1" id="KW-0812">Transmembrane</keyword>
<organism evidence="2 3">
    <name type="scientific">Asaia bogorensis NBRC 16594</name>
    <dbReference type="NCBI Taxonomy" id="1231624"/>
    <lineage>
        <taxon>Bacteria</taxon>
        <taxon>Pseudomonadati</taxon>
        <taxon>Pseudomonadota</taxon>
        <taxon>Alphaproteobacteria</taxon>
        <taxon>Acetobacterales</taxon>
        <taxon>Acetobacteraceae</taxon>
        <taxon>Asaia</taxon>
    </lineage>
</organism>
<evidence type="ECO:0000256" key="1">
    <source>
        <dbReference type="SAM" id="Phobius"/>
    </source>
</evidence>
<sequence>MASAVFLTLWSMLAVSRGTPTAEFLGHLMVVLPAALISRITPLYGLAMVIGLCLGSMIIWYGQRDIMRTTASALPEVVTWLTTFEVSIWLDAMIMLATVASLTRLRHLSYLARAASMHFMARLGMSMGQRSPRSD</sequence>
<keyword evidence="1" id="KW-1133">Transmembrane helix</keyword>
<comment type="caution">
    <text evidence="2">The sequence shown here is derived from an EMBL/GenBank/DDBJ whole genome shotgun (WGS) entry which is preliminary data.</text>
</comment>
<dbReference type="KEGG" id="abg:Asbog_00707"/>
<dbReference type="AlphaFoldDB" id="A0AAN4R301"/>
<gene>
    <name evidence="2" type="ORF">ABO01nite_13640</name>
</gene>
<evidence type="ECO:0000313" key="2">
    <source>
        <dbReference type="EMBL" id="GEL53357.1"/>
    </source>
</evidence>
<protein>
    <submittedName>
        <fullName evidence="2">Uncharacterized protein</fullName>
    </submittedName>
</protein>
<name>A0AAN4R301_9PROT</name>
<evidence type="ECO:0000313" key="3">
    <source>
        <dbReference type="Proteomes" id="UP000321287"/>
    </source>
</evidence>
<accession>A0AAN4R301</accession>
<dbReference type="EMBL" id="BJVS01000003">
    <property type="protein sequence ID" value="GEL53357.1"/>
    <property type="molecule type" value="Genomic_DNA"/>
</dbReference>
<proteinExistence type="predicted"/>
<feature type="transmembrane region" description="Helical" evidence="1">
    <location>
        <begin position="42"/>
        <end position="61"/>
    </location>
</feature>
<reference evidence="2 3" key="1">
    <citation type="submission" date="2019-07" db="EMBL/GenBank/DDBJ databases">
        <title>Whole genome shotgun sequence of Asaia bogorensis NBRC 16594.</title>
        <authorList>
            <person name="Hosoyama A."/>
            <person name="Uohara A."/>
            <person name="Ohji S."/>
            <person name="Ichikawa N."/>
        </authorList>
    </citation>
    <scope>NUCLEOTIDE SEQUENCE [LARGE SCALE GENOMIC DNA]</scope>
    <source>
        <strain evidence="2 3">NBRC 16594</strain>
    </source>
</reference>
<dbReference type="Proteomes" id="UP000321287">
    <property type="component" value="Unassembled WGS sequence"/>
</dbReference>